<sequence>MLSGHVVLLVVLAVPFTLAFPTTSTAGNGDLRNMRHYRSHSSAPTDDTRTSRGIEEKQVNHNRESSPNAQTRPITPGLKETLRENERFNKQPGSSNIRNEIDRKATPHFPLSANPKEVVTRKESQIVDSYQKEMEAPIKDNSNGSTLQDSMISPKKLQLYNLDDYYVQEDVDVEDGRSTATLTPDVQSLLQKNKGISWANSKHKHGPTFINKNPKDSAVKLGLENHIAQPTTLSPFIPKPTIKSETKILVNDYVIPVPEEHLSSHGRKDTFGDNISQGTGTNATIQTGSQDIRHQKSKVEMKPTTVQVGKSTSTSKPTTEESNTFGNRHRANEGQQSNNKEDKTDSYGSDTTLDYPMDYLALDDEEYKEKRLSNIANIVKIIEQPNVSSIQITSTDTIKVETGSVSTSNSKEPKAIRKKSKEPQSPIVAHDDEIVSTVLDSSALVINLPPLDTELKLRGKNINTAHFRENSDEGGSSSSSEEAGITNGVPISRMQQTIAGESIPGNNYTNTEPTKIDIYLEIRAPSIAQTKSTSTSSNLEQQGQIFSVPLHERHHYHDHEHNHNMDNDNNKRSSLP</sequence>
<feature type="compositionally biased region" description="Low complexity" evidence="1">
    <location>
        <begin position="473"/>
        <end position="484"/>
    </location>
</feature>
<feature type="compositionally biased region" description="Basic and acidic residues" evidence="1">
    <location>
        <begin position="291"/>
        <end position="301"/>
    </location>
</feature>
<accession>A0ABP1RF85</accession>
<dbReference type="Proteomes" id="UP001642540">
    <property type="component" value="Unassembled WGS sequence"/>
</dbReference>
<organism evidence="3 4">
    <name type="scientific">Orchesella dallaii</name>
    <dbReference type="NCBI Taxonomy" id="48710"/>
    <lineage>
        <taxon>Eukaryota</taxon>
        <taxon>Metazoa</taxon>
        <taxon>Ecdysozoa</taxon>
        <taxon>Arthropoda</taxon>
        <taxon>Hexapoda</taxon>
        <taxon>Collembola</taxon>
        <taxon>Entomobryomorpha</taxon>
        <taxon>Entomobryoidea</taxon>
        <taxon>Orchesellidae</taxon>
        <taxon>Orchesellinae</taxon>
        <taxon>Orchesella</taxon>
    </lineage>
</organism>
<dbReference type="EMBL" id="CAXLJM020000068">
    <property type="protein sequence ID" value="CAL8123290.1"/>
    <property type="molecule type" value="Genomic_DNA"/>
</dbReference>
<feature type="compositionally biased region" description="Basic and acidic residues" evidence="1">
    <location>
        <begin position="262"/>
        <end position="271"/>
    </location>
</feature>
<evidence type="ECO:0000256" key="2">
    <source>
        <dbReference type="SAM" id="SignalP"/>
    </source>
</evidence>
<evidence type="ECO:0000256" key="1">
    <source>
        <dbReference type="SAM" id="MobiDB-lite"/>
    </source>
</evidence>
<reference evidence="3 4" key="1">
    <citation type="submission" date="2024-08" db="EMBL/GenBank/DDBJ databases">
        <authorList>
            <person name="Cucini C."/>
            <person name="Frati F."/>
        </authorList>
    </citation>
    <scope>NUCLEOTIDE SEQUENCE [LARGE SCALE GENOMIC DNA]</scope>
</reference>
<feature type="region of interest" description="Disordered" evidence="1">
    <location>
        <begin position="262"/>
        <end position="353"/>
    </location>
</feature>
<protein>
    <submittedName>
        <fullName evidence="3">Uncharacterized protein</fullName>
    </submittedName>
</protein>
<feature type="region of interest" description="Disordered" evidence="1">
    <location>
        <begin position="401"/>
        <end position="425"/>
    </location>
</feature>
<name>A0ABP1RF85_9HEXA</name>
<keyword evidence="4" id="KW-1185">Reference proteome</keyword>
<comment type="caution">
    <text evidence="3">The sequence shown here is derived from an EMBL/GenBank/DDBJ whole genome shotgun (WGS) entry which is preliminary data.</text>
</comment>
<feature type="region of interest" description="Disordered" evidence="1">
    <location>
        <begin position="22"/>
        <end position="77"/>
    </location>
</feature>
<feature type="chain" id="PRO_5045242623" evidence="2">
    <location>
        <begin position="20"/>
        <end position="576"/>
    </location>
</feature>
<evidence type="ECO:0000313" key="4">
    <source>
        <dbReference type="Proteomes" id="UP001642540"/>
    </source>
</evidence>
<feature type="compositionally biased region" description="Polar residues" evidence="1">
    <location>
        <begin position="401"/>
        <end position="410"/>
    </location>
</feature>
<keyword evidence="2" id="KW-0732">Signal</keyword>
<feature type="signal peptide" evidence="2">
    <location>
        <begin position="1"/>
        <end position="19"/>
    </location>
</feature>
<gene>
    <name evidence="3" type="ORF">ODALV1_LOCUS20154</name>
</gene>
<evidence type="ECO:0000313" key="3">
    <source>
        <dbReference type="EMBL" id="CAL8123290.1"/>
    </source>
</evidence>
<feature type="compositionally biased region" description="Polar residues" evidence="1">
    <location>
        <begin position="273"/>
        <end position="290"/>
    </location>
</feature>
<feature type="compositionally biased region" description="Low complexity" evidence="1">
    <location>
        <begin position="310"/>
        <end position="322"/>
    </location>
</feature>
<proteinExistence type="predicted"/>
<feature type="region of interest" description="Disordered" evidence="1">
    <location>
        <begin position="466"/>
        <end position="485"/>
    </location>
</feature>
<feature type="compositionally biased region" description="Basic and acidic residues" evidence="1">
    <location>
        <begin position="46"/>
        <end position="64"/>
    </location>
</feature>